<evidence type="ECO:0000313" key="2">
    <source>
        <dbReference type="Proteomes" id="UP000828390"/>
    </source>
</evidence>
<name>A0A9D4CFR4_DREPO</name>
<dbReference type="EMBL" id="JAIWYP010000012">
    <property type="protein sequence ID" value="KAH3724425.1"/>
    <property type="molecule type" value="Genomic_DNA"/>
</dbReference>
<organism evidence="1 2">
    <name type="scientific">Dreissena polymorpha</name>
    <name type="common">Zebra mussel</name>
    <name type="synonym">Mytilus polymorpha</name>
    <dbReference type="NCBI Taxonomy" id="45954"/>
    <lineage>
        <taxon>Eukaryota</taxon>
        <taxon>Metazoa</taxon>
        <taxon>Spiralia</taxon>
        <taxon>Lophotrochozoa</taxon>
        <taxon>Mollusca</taxon>
        <taxon>Bivalvia</taxon>
        <taxon>Autobranchia</taxon>
        <taxon>Heteroconchia</taxon>
        <taxon>Euheterodonta</taxon>
        <taxon>Imparidentia</taxon>
        <taxon>Neoheterodontei</taxon>
        <taxon>Myida</taxon>
        <taxon>Dreissenoidea</taxon>
        <taxon>Dreissenidae</taxon>
        <taxon>Dreissena</taxon>
    </lineage>
</organism>
<gene>
    <name evidence="1" type="ORF">DPMN_050241</name>
</gene>
<comment type="caution">
    <text evidence="1">The sequence shown here is derived from an EMBL/GenBank/DDBJ whole genome shotgun (WGS) entry which is preliminary data.</text>
</comment>
<evidence type="ECO:0008006" key="3">
    <source>
        <dbReference type="Google" id="ProtNLM"/>
    </source>
</evidence>
<dbReference type="Proteomes" id="UP000828390">
    <property type="component" value="Unassembled WGS sequence"/>
</dbReference>
<keyword evidence="2" id="KW-1185">Reference proteome</keyword>
<dbReference type="AlphaFoldDB" id="A0A9D4CFR4"/>
<accession>A0A9D4CFR4</accession>
<sequence length="59" mass="6227">MKHICVLVEGQFSNSADVKSGVPQGSLLGTLLSLVYLNGLSGTVTSKTQLFVDDILCTQ</sequence>
<proteinExistence type="predicted"/>
<evidence type="ECO:0000313" key="1">
    <source>
        <dbReference type="EMBL" id="KAH3724425.1"/>
    </source>
</evidence>
<reference evidence="1" key="2">
    <citation type="submission" date="2020-11" db="EMBL/GenBank/DDBJ databases">
        <authorList>
            <person name="McCartney M.A."/>
            <person name="Auch B."/>
            <person name="Kono T."/>
            <person name="Mallez S."/>
            <person name="Becker A."/>
            <person name="Gohl D.M."/>
            <person name="Silverstein K.A.T."/>
            <person name="Koren S."/>
            <person name="Bechman K.B."/>
            <person name="Herman A."/>
            <person name="Abrahante J.E."/>
            <person name="Garbe J."/>
        </authorList>
    </citation>
    <scope>NUCLEOTIDE SEQUENCE</scope>
    <source>
        <strain evidence="1">Duluth1</strain>
        <tissue evidence="1">Whole animal</tissue>
    </source>
</reference>
<reference evidence="1" key="1">
    <citation type="journal article" date="2019" name="bioRxiv">
        <title>The Genome of the Zebra Mussel, Dreissena polymorpha: A Resource for Invasive Species Research.</title>
        <authorList>
            <person name="McCartney M.A."/>
            <person name="Auch B."/>
            <person name="Kono T."/>
            <person name="Mallez S."/>
            <person name="Zhang Y."/>
            <person name="Obille A."/>
            <person name="Becker A."/>
            <person name="Abrahante J.E."/>
            <person name="Garbe J."/>
            <person name="Badalamenti J.P."/>
            <person name="Herman A."/>
            <person name="Mangelson H."/>
            <person name="Liachko I."/>
            <person name="Sullivan S."/>
            <person name="Sone E.D."/>
            <person name="Koren S."/>
            <person name="Silverstein K.A.T."/>
            <person name="Beckman K.B."/>
            <person name="Gohl D.M."/>
        </authorList>
    </citation>
    <scope>NUCLEOTIDE SEQUENCE</scope>
    <source>
        <strain evidence="1">Duluth1</strain>
        <tissue evidence="1">Whole animal</tissue>
    </source>
</reference>
<protein>
    <recommendedName>
        <fullName evidence="3">Reverse transcriptase domain-containing protein</fullName>
    </recommendedName>
</protein>